<dbReference type="NCBIfam" id="TIGR01549">
    <property type="entry name" value="HAD-SF-IA-v1"/>
    <property type="match status" value="1"/>
</dbReference>
<evidence type="ECO:0000313" key="6">
    <source>
        <dbReference type="Proteomes" id="UP000232101"/>
    </source>
</evidence>
<sequence length="221" mass="25741">MIRAVIFDLDGTLLDRESSVLSFIEQQYERLKPNLSHILKENYVQRFIELDNHGYVWKDKVYQQLIQEFSIKLSQEAMLEDYLQEIKQSCIPFINLHSMLHNLKKQGLKLGMITNGYGQFQLDNIRALAIEDVFDVILISEWEGIKKPDAKIFDRALSKLEVSANESIYVGDHPFNDVEAASKVGMMTIWKRNDTWQSVEADYIIENLIEILDILTVLQRT</sequence>
<dbReference type="InterPro" id="IPR051400">
    <property type="entry name" value="HAD-like_hydrolase"/>
</dbReference>
<dbReference type="InterPro" id="IPR036412">
    <property type="entry name" value="HAD-like_sf"/>
</dbReference>
<evidence type="ECO:0000256" key="1">
    <source>
        <dbReference type="ARBA" id="ARBA00001946"/>
    </source>
</evidence>
<dbReference type="AlphaFoldDB" id="A0A2M9QBU8"/>
<comment type="caution">
    <text evidence="5">The sequence shown here is derived from an EMBL/GenBank/DDBJ whole genome shotgun (WGS) entry which is preliminary data.</text>
</comment>
<keyword evidence="3" id="KW-0378">Hydrolase</keyword>
<dbReference type="PANTHER" id="PTHR46470">
    <property type="entry name" value="N-ACYLNEURAMINATE-9-PHOSPHATASE"/>
    <property type="match status" value="1"/>
</dbReference>
<dbReference type="Gene3D" id="3.40.50.1000">
    <property type="entry name" value="HAD superfamily/HAD-like"/>
    <property type="match status" value="1"/>
</dbReference>
<dbReference type="RefSeq" id="WP_100541770.1">
    <property type="nucleotide sequence ID" value="NZ_PHQY01000002.1"/>
</dbReference>
<dbReference type="NCBIfam" id="TIGR01509">
    <property type="entry name" value="HAD-SF-IA-v3"/>
    <property type="match status" value="1"/>
</dbReference>
<name>A0A2M9QBU8_9BACI</name>
<dbReference type="NCBIfam" id="TIGR01662">
    <property type="entry name" value="HAD-SF-IIIA"/>
    <property type="match status" value="1"/>
</dbReference>
<dbReference type="Proteomes" id="UP000232101">
    <property type="component" value="Unassembled WGS sequence"/>
</dbReference>
<dbReference type="SUPFAM" id="SSF56784">
    <property type="entry name" value="HAD-like"/>
    <property type="match status" value="1"/>
</dbReference>
<organism evidence="5 6">
    <name type="scientific">Lysinibacillus xylanilyticus</name>
    <dbReference type="NCBI Taxonomy" id="582475"/>
    <lineage>
        <taxon>Bacteria</taxon>
        <taxon>Bacillati</taxon>
        <taxon>Bacillota</taxon>
        <taxon>Bacilli</taxon>
        <taxon>Bacillales</taxon>
        <taxon>Bacillaceae</taxon>
        <taxon>Lysinibacillus</taxon>
    </lineage>
</organism>
<dbReference type="InterPro" id="IPR006549">
    <property type="entry name" value="HAD-SF_hydro_IIIA"/>
</dbReference>
<dbReference type="GO" id="GO:0016791">
    <property type="term" value="F:phosphatase activity"/>
    <property type="evidence" value="ECO:0007669"/>
    <property type="project" value="TreeGrafter"/>
</dbReference>
<dbReference type="PANTHER" id="PTHR46470:SF2">
    <property type="entry name" value="GLYCERALDEHYDE 3-PHOSPHATE PHOSPHATASE"/>
    <property type="match status" value="1"/>
</dbReference>
<dbReference type="Gene3D" id="1.10.150.520">
    <property type="match status" value="1"/>
</dbReference>
<comment type="cofactor">
    <cofactor evidence="1">
        <name>Mg(2+)</name>
        <dbReference type="ChEBI" id="CHEBI:18420"/>
    </cofactor>
</comment>
<dbReference type="Pfam" id="PF13419">
    <property type="entry name" value="HAD_2"/>
    <property type="match status" value="1"/>
</dbReference>
<gene>
    <name evidence="5" type="ORF">CWD94_00345</name>
</gene>
<evidence type="ECO:0000313" key="5">
    <source>
        <dbReference type="EMBL" id="PJO45544.1"/>
    </source>
</evidence>
<keyword evidence="2" id="KW-0479">Metal-binding</keyword>
<dbReference type="InterPro" id="IPR023214">
    <property type="entry name" value="HAD_sf"/>
</dbReference>
<dbReference type="SFLD" id="SFLDG01129">
    <property type="entry name" value="C1.5:_HAD__Beta-PGM__Phosphata"/>
    <property type="match status" value="1"/>
</dbReference>
<dbReference type="PRINTS" id="PR00413">
    <property type="entry name" value="HADHALOGNASE"/>
</dbReference>
<protein>
    <submittedName>
        <fullName evidence="5">L-2-haloalkanoic acid dehalogenase</fullName>
    </submittedName>
</protein>
<accession>A0A2M9QBU8</accession>
<dbReference type="InterPro" id="IPR006439">
    <property type="entry name" value="HAD-SF_hydro_IA"/>
</dbReference>
<reference evidence="5 6" key="1">
    <citation type="submission" date="2017-11" db="EMBL/GenBank/DDBJ databases">
        <title>Bacterial isolate from king chilli rhizosphere.</title>
        <authorList>
            <person name="Takhelmayum P."/>
            <person name="Sarangthem I."/>
        </authorList>
    </citation>
    <scope>NUCLEOTIDE SEQUENCE [LARGE SCALE GENOMIC DNA]</scope>
    <source>
        <strain evidence="6">t26</strain>
    </source>
</reference>
<evidence type="ECO:0000256" key="4">
    <source>
        <dbReference type="ARBA" id="ARBA00022842"/>
    </source>
</evidence>
<dbReference type="SFLD" id="SFLDS00003">
    <property type="entry name" value="Haloacid_Dehalogenase"/>
    <property type="match status" value="1"/>
</dbReference>
<dbReference type="EMBL" id="PHQY01000002">
    <property type="protein sequence ID" value="PJO45544.1"/>
    <property type="molecule type" value="Genomic_DNA"/>
</dbReference>
<proteinExistence type="predicted"/>
<evidence type="ECO:0000256" key="2">
    <source>
        <dbReference type="ARBA" id="ARBA00022723"/>
    </source>
</evidence>
<evidence type="ECO:0000256" key="3">
    <source>
        <dbReference type="ARBA" id="ARBA00022801"/>
    </source>
</evidence>
<dbReference type="GO" id="GO:0046872">
    <property type="term" value="F:metal ion binding"/>
    <property type="evidence" value="ECO:0007669"/>
    <property type="project" value="UniProtKB-KW"/>
</dbReference>
<keyword evidence="4" id="KW-0460">Magnesium</keyword>
<dbReference type="GO" id="GO:0044281">
    <property type="term" value="P:small molecule metabolic process"/>
    <property type="evidence" value="ECO:0007669"/>
    <property type="project" value="UniProtKB-ARBA"/>
</dbReference>
<dbReference type="InterPro" id="IPR041492">
    <property type="entry name" value="HAD_2"/>
</dbReference>